<keyword evidence="3" id="KW-0812">Transmembrane</keyword>
<evidence type="ECO:0000256" key="2">
    <source>
        <dbReference type="SAM" id="MobiDB-lite"/>
    </source>
</evidence>
<protein>
    <recommendedName>
        <fullName evidence="5">Expansin-like EG45 domain-containing protein</fullName>
    </recommendedName>
</protein>
<dbReference type="NCBIfam" id="NF041144">
    <property type="entry name" value="expansin_EXLX1"/>
    <property type="match status" value="1"/>
</dbReference>
<dbReference type="CDD" id="cd22271">
    <property type="entry name" value="DPBB_EXP_N-like"/>
    <property type="match status" value="1"/>
</dbReference>
<dbReference type="Proteomes" id="UP000794436">
    <property type="component" value="Unassembled WGS sequence"/>
</dbReference>
<dbReference type="InterPro" id="IPR007112">
    <property type="entry name" value="Expansin/allergen_DPBB_dom"/>
</dbReference>
<comment type="caution">
    <text evidence="6">The sequence shown here is derived from an EMBL/GenBank/DDBJ whole genome shotgun (WGS) entry which is preliminary data.</text>
</comment>
<feature type="compositionally biased region" description="Low complexity" evidence="2">
    <location>
        <begin position="227"/>
        <end position="274"/>
    </location>
</feature>
<dbReference type="Gene3D" id="2.60.40.760">
    <property type="entry name" value="Expansin, cellulose-binding-like domain"/>
    <property type="match status" value="1"/>
</dbReference>
<dbReference type="PANTHER" id="PTHR31836:SF21">
    <property type="entry name" value="EXPANSIN-LIKE PROTEIN 7"/>
    <property type="match status" value="1"/>
</dbReference>
<accession>A0A8K1FHX9</accession>
<feature type="compositionally biased region" description="Polar residues" evidence="2">
    <location>
        <begin position="349"/>
        <end position="360"/>
    </location>
</feature>
<dbReference type="AlphaFoldDB" id="A0A8K1FHX9"/>
<gene>
    <name evidence="6" type="ORF">Poli38472_007348</name>
</gene>
<dbReference type="SUPFAM" id="SSF50685">
    <property type="entry name" value="Barwin-like endoglucanases"/>
    <property type="match status" value="1"/>
</dbReference>
<name>A0A8K1FHX9_PYTOL</name>
<evidence type="ECO:0000259" key="5">
    <source>
        <dbReference type="PROSITE" id="PS50842"/>
    </source>
</evidence>
<evidence type="ECO:0000313" key="6">
    <source>
        <dbReference type="EMBL" id="TMW59203.1"/>
    </source>
</evidence>
<feature type="domain" description="Expansin-like EG45" evidence="5">
    <location>
        <begin position="37"/>
        <end position="135"/>
    </location>
</feature>
<sequence>MRPTAFLTAAALLASHAAADEYFQGDITTYTLGQPSAGNCNFMASAPAAATNYAAMNTPQWADSKNCGRCAEVSCSDSRCADQSKTEIVYILDRCPECQHGDLDVSPSVFKSLTGSDPSRYKIKWRFVDCPVSGNVQYCLKGGSNPFWTAIQPANVVAGVTSMTINGQSTGMVTSAYYYLLDGRSATQTDLGSVKVSMTSVSGEVIEDTVSLTAGSCTEGKHQFATGRTPIATPGPAPTTAAPVATPAPPTATTVAPVTKTPAPNATTKPPSAAQNSTSQAVNEAGVVTSKDNGSVDMAPGRVTSQNDNAPALIGGVSEDQISAALESGVASTETPSPTSDSKKDDDAQQTGGVNEVNTRSDGGTGTSSTVIVLIVLAAVGMVALAVMATVVKRKKLMDKEADRDESSLGIVNLGESSSFDASVSSGSNTVRDTRSARGDFAVL</sequence>
<dbReference type="PANTHER" id="PTHR31836">
    <property type="match status" value="1"/>
</dbReference>
<keyword evidence="3" id="KW-0472">Membrane</keyword>
<keyword evidence="1 4" id="KW-0732">Signal</keyword>
<evidence type="ECO:0000256" key="1">
    <source>
        <dbReference type="ARBA" id="ARBA00022729"/>
    </source>
</evidence>
<evidence type="ECO:0000313" key="7">
    <source>
        <dbReference type="Proteomes" id="UP000794436"/>
    </source>
</evidence>
<keyword evidence="7" id="KW-1185">Reference proteome</keyword>
<feature type="transmembrane region" description="Helical" evidence="3">
    <location>
        <begin position="371"/>
        <end position="392"/>
    </location>
</feature>
<reference evidence="6" key="1">
    <citation type="submission" date="2019-03" db="EMBL/GenBank/DDBJ databases">
        <title>Long read genome sequence of the mycoparasitic Pythium oligandrum ATCC 38472 isolated from sugarbeet rhizosphere.</title>
        <authorList>
            <person name="Gaulin E."/>
        </authorList>
    </citation>
    <scope>NUCLEOTIDE SEQUENCE</scope>
    <source>
        <strain evidence="6">ATCC 38472_TT</strain>
    </source>
</reference>
<dbReference type="OrthoDB" id="406505at2759"/>
<evidence type="ECO:0000256" key="3">
    <source>
        <dbReference type="SAM" id="Phobius"/>
    </source>
</evidence>
<dbReference type="InterPro" id="IPR049818">
    <property type="entry name" value="Expansin_EXLX1-like"/>
</dbReference>
<dbReference type="Gene3D" id="2.40.40.10">
    <property type="entry name" value="RlpA-like domain"/>
    <property type="match status" value="1"/>
</dbReference>
<feature type="chain" id="PRO_5035447958" description="Expansin-like EG45 domain-containing protein" evidence="4">
    <location>
        <begin position="20"/>
        <end position="444"/>
    </location>
</feature>
<proteinExistence type="predicted"/>
<dbReference type="EMBL" id="SPLM01000110">
    <property type="protein sequence ID" value="TMW59203.1"/>
    <property type="molecule type" value="Genomic_DNA"/>
</dbReference>
<keyword evidence="3" id="KW-1133">Transmembrane helix</keyword>
<feature type="region of interest" description="Disordered" evidence="2">
    <location>
        <begin position="325"/>
        <end position="363"/>
    </location>
</feature>
<evidence type="ECO:0000256" key="4">
    <source>
        <dbReference type="SAM" id="SignalP"/>
    </source>
</evidence>
<dbReference type="InterPro" id="IPR036749">
    <property type="entry name" value="Expansin_CBD_sf"/>
</dbReference>
<dbReference type="PROSITE" id="PS50842">
    <property type="entry name" value="EXPANSIN_EG45"/>
    <property type="match status" value="1"/>
</dbReference>
<feature type="region of interest" description="Disordered" evidence="2">
    <location>
        <begin position="227"/>
        <end position="313"/>
    </location>
</feature>
<dbReference type="InterPro" id="IPR051477">
    <property type="entry name" value="Expansin_CellWall"/>
</dbReference>
<feature type="signal peptide" evidence="4">
    <location>
        <begin position="1"/>
        <end position="19"/>
    </location>
</feature>
<organism evidence="6 7">
    <name type="scientific">Pythium oligandrum</name>
    <name type="common">Mycoparasitic fungus</name>
    <dbReference type="NCBI Taxonomy" id="41045"/>
    <lineage>
        <taxon>Eukaryota</taxon>
        <taxon>Sar</taxon>
        <taxon>Stramenopiles</taxon>
        <taxon>Oomycota</taxon>
        <taxon>Peronosporomycetes</taxon>
        <taxon>Pythiales</taxon>
        <taxon>Pythiaceae</taxon>
        <taxon>Pythium</taxon>
    </lineage>
</organism>
<dbReference type="InterPro" id="IPR036908">
    <property type="entry name" value="RlpA-like_sf"/>
</dbReference>